<feature type="non-terminal residue" evidence="1">
    <location>
        <position position="1"/>
    </location>
</feature>
<feature type="non-terminal residue" evidence="1">
    <location>
        <position position="259"/>
    </location>
</feature>
<sequence>MAQMEKWRDDPEEELVKIFHRRELSTFWTSNIDLIIGPGETLVWIRDGKIEDIVTQTRLKNVAGGFRNWIASKSSGGKEIKMMIIDNKPFEIVIGADGYTKDDIEQSGIAKLTLRLNHEQANRLAGVLKEKAIKTAKGFFRKKEVITGYETKLTRTDIEQMIADEARNKVFGPVIKNFESADFGNRQLVVKIESAAQIELRKTMELWGMSLENVYVEWNRNAYQEWKAERAPNLWEEKARREFEIDEAIHTEKVTHIKS</sequence>
<protein>
    <recommendedName>
        <fullName evidence="2">Band 7 domain-containing protein</fullName>
    </recommendedName>
</protein>
<accession>A0A382WQ33</accession>
<evidence type="ECO:0008006" key="2">
    <source>
        <dbReference type="Google" id="ProtNLM"/>
    </source>
</evidence>
<proteinExistence type="predicted"/>
<dbReference type="EMBL" id="UINC01161588">
    <property type="protein sequence ID" value="SVD60873.1"/>
    <property type="molecule type" value="Genomic_DNA"/>
</dbReference>
<name>A0A382WQ33_9ZZZZ</name>
<evidence type="ECO:0000313" key="1">
    <source>
        <dbReference type="EMBL" id="SVD60873.1"/>
    </source>
</evidence>
<gene>
    <name evidence="1" type="ORF">METZ01_LOCUS413727</name>
</gene>
<reference evidence="1" key="1">
    <citation type="submission" date="2018-05" db="EMBL/GenBank/DDBJ databases">
        <authorList>
            <person name="Lanie J.A."/>
            <person name="Ng W.-L."/>
            <person name="Kazmierczak K.M."/>
            <person name="Andrzejewski T.M."/>
            <person name="Davidsen T.M."/>
            <person name="Wayne K.J."/>
            <person name="Tettelin H."/>
            <person name="Glass J.I."/>
            <person name="Rusch D."/>
            <person name="Podicherti R."/>
            <person name="Tsui H.-C.T."/>
            <person name="Winkler M.E."/>
        </authorList>
    </citation>
    <scope>NUCLEOTIDE SEQUENCE</scope>
</reference>
<dbReference type="AlphaFoldDB" id="A0A382WQ33"/>
<organism evidence="1">
    <name type="scientific">marine metagenome</name>
    <dbReference type="NCBI Taxonomy" id="408172"/>
    <lineage>
        <taxon>unclassified sequences</taxon>
        <taxon>metagenomes</taxon>
        <taxon>ecological metagenomes</taxon>
    </lineage>
</organism>